<dbReference type="PROSITE" id="PS51762">
    <property type="entry name" value="GH16_2"/>
    <property type="match status" value="1"/>
</dbReference>
<dbReference type="GO" id="GO:0004553">
    <property type="term" value="F:hydrolase activity, hydrolyzing O-glycosyl compounds"/>
    <property type="evidence" value="ECO:0007669"/>
    <property type="project" value="InterPro"/>
</dbReference>
<keyword evidence="1" id="KW-0378">Hydrolase</keyword>
<dbReference type="Gene3D" id="2.60.120.200">
    <property type="match status" value="1"/>
</dbReference>
<dbReference type="SUPFAM" id="SSF49899">
    <property type="entry name" value="Concanavalin A-like lectins/glucanases"/>
    <property type="match status" value="1"/>
</dbReference>
<dbReference type="InterPro" id="IPR000757">
    <property type="entry name" value="Beta-glucanase-like"/>
</dbReference>
<name>A0A4S4KEP0_9APHY</name>
<dbReference type="AlphaFoldDB" id="A0A4S4KEP0"/>
<comment type="caution">
    <text evidence="4">The sequence shown here is derived from an EMBL/GenBank/DDBJ whole genome shotgun (WGS) entry which is preliminary data.</text>
</comment>
<proteinExistence type="predicted"/>
<keyword evidence="2" id="KW-0326">Glycosidase</keyword>
<dbReference type="InterPro" id="IPR044791">
    <property type="entry name" value="Beta-glucanase/XTH"/>
</dbReference>
<dbReference type="PANTHER" id="PTHR31062">
    <property type="entry name" value="XYLOGLUCAN ENDOTRANSGLUCOSYLASE/HYDROLASE PROTEIN 8-RELATED"/>
    <property type="match status" value="1"/>
</dbReference>
<accession>A0A4S4KEP0</accession>
<reference evidence="4 5" key="1">
    <citation type="submission" date="2019-02" db="EMBL/GenBank/DDBJ databases">
        <title>Genome sequencing of the rare red list fungi Phlebia centrifuga.</title>
        <authorList>
            <person name="Buettner E."/>
            <person name="Kellner H."/>
        </authorList>
    </citation>
    <scope>NUCLEOTIDE SEQUENCE [LARGE SCALE GENOMIC DNA]</scope>
    <source>
        <strain evidence="4 5">DSM 108282</strain>
    </source>
</reference>
<evidence type="ECO:0000313" key="4">
    <source>
        <dbReference type="EMBL" id="THG96618.1"/>
    </source>
</evidence>
<sequence>MKLFLGTPEGTVKTKHGVNDKVAEGATVNSTFTMLYGKMSFEVAAPSVPGVVTAVILIADEHDEIDVELLGGDPSHWQTNIFAASPSDKEPLWGVFGMIQDYPRKSNIDAKHNYTIDWNEDRIIWSVDGSKVRTLRKSDTSINGSLHYPSHPARVQLGIWDASNPAGTSEWARGPIDWNSAPAKISATFSSISIDC</sequence>
<evidence type="ECO:0000259" key="3">
    <source>
        <dbReference type="PROSITE" id="PS51762"/>
    </source>
</evidence>
<evidence type="ECO:0000256" key="1">
    <source>
        <dbReference type="ARBA" id="ARBA00022801"/>
    </source>
</evidence>
<protein>
    <recommendedName>
        <fullName evidence="3">GH16 domain-containing protein</fullName>
    </recommendedName>
</protein>
<evidence type="ECO:0000313" key="5">
    <source>
        <dbReference type="Proteomes" id="UP000309038"/>
    </source>
</evidence>
<dbReference type="Proteomes" id="UP000309038">
    <property type="component" value="Unassembled WGS sequence"/>
</dbReference>
<keyword evidence="5" id="KW-1185">Reference proteome</keyword>
<dbReference type="EMBL" id="SGPJ01000221">
    <property type="protein sequence ID" value="THG96618.1"/>
    <property type="molecule type" value="Genomic_DNA"/>
</dbReference>
<dbReference type="Pfam" id="PF00722">
    <property type="entry name" value="Glyco_hydro_16"/>
    <property type="match status" value="1"/>
</dbReference>
<feature type="domain" description="GH16" evidence="3">
    <location>
        <begin position="1"/>
        <end position="187"/>
    </location>
</feature>
<dbReference type="InterPro" id="IPR013320">
    <property type="entry name" value="ConA-like_dom_sf"/>
</dbReference>
<dbReference type="GO" id="GO:0005975">
    <property type="term" value="P:carbohydrate metabolic process"/>
    <property type="evidence" value="ECO:0007669"/>
    <property type="project" value="InterPro"/>
</dbReference>
<gene>
    <name evidence="4" type="ORF">EW026_g5238</name>
</gene>
<organism evidence="4 5">
    <name type="scientific">Hermanssonia centrifuga</name>
    <dbReference type="NCBI Taxonomy" id="98765"/>
    <lineage>
        <taxon>Eukaryota</taxon>
        <taxon>Fungi</taxon>
        <taxon>Dikarya</taxon>
        <taxon>Basidiomycota</taxon>
        <taxon>Agaricomycotina</taxon>
        <taxon>Agaricomycetes</taxon>
        <taxon>Polyporales</taxon>
        <taxon>Meruliaceae</taxon>
        <taxon>Hermanssonia</taxon>
    </lineage>
</organism>
<evidence type="ECO:0000256" key="2">
    <source>
        <dbReference type="ARBA" id="ARBA00023295"/>
    </source>
</evidence>